<feature type="domain" description="N-acetyltransferase" evidence="3">
    <location>
        <begin position="6"/>
        <end position="178"/>
    </location>
</feature>
<dbReference type="AlphaFoldDB" id="A0A6C0RB42"/>
<gene>
    <name evidence="4" type="ORF">G0Q07_09030</name>
</gene>
<dbReference type="InterPro" id="IPR000182">
    <property type="entry name" value="GNAT_dom"/>
</dbReference>
<dbReference type="InterPro" id="IPR051556">
    <property type="entry name" value="N-term/lysine_N-AcTrnsfr"/>
</dbReference>
<evidence type="ECO:0000256" key="1">
    <source>
        <dbReference type="ARBA" id="ARBA00022679"/>
    </source>
</evidence>
<dbReference type="PROSITE" id="PS51186">
    <property type="entry name" value="GNAT"/>
    <property type="match status" value="1"/>
</dbReference>
<dbReference type="RefSeq" id="WP_163345779.1">
    <property type="nucleotide sequence ID" value="NZ_CP048409.1"/>
</dbReference>
<sequence length="178" mass="20486">MNLIGVEAQNFEAYKNNLVSLYIDTFSSGKSFQYHSEEETAAYLQSIFNVGYGVFAMEENKIVGAILLTPLSFDRRLPEEIAREYAINRSVYVAEMMVEKSKQGQGIGKKLLNHFLENADRNKYNHAFIRVWIENETAVSLYKKMGFEICAKLVQPKLLADKSAIFDFEKVYLQQRLC</sequence>
<dbReference type="InterPro" id="IPR016181">
    <property type="entry name" value="Acyl_CoA_acyltransferase"/>
</dbReference>
<reference evidence="4 5" key="1">
    <citation type="submission" date="2020-02" db="EMBL/GenBank/DDBJ databases">
        <title>Genome sequencing for Draconibacterium sp. strain M1.</title>
        <authorList>
            <person name="Park S.-J."/>
        </authorList>
    </citation>
    <scope>NUCLEOTIDE SEQUENCE [LARGE SCALE GENOMIC DNA]</scope>
    <source>
        <strain evidence="4 5">M1</strain>
    </source>
</reference>
<evidence type="ECO:0000313" key="4">
    <source>
        <dbReference type="EMBL" id="QIA07858.1"/>
    </source>
</evidence>
<evidence type="ECO:0000313" key="5">
    <source>
        <dbReference type="Proteomes" id="UP000474630"/>
    </source>
</evidence>
<organism evidence="4 5">
    <name type="scientific">Draconibacterium halophilum</name>
    <dbReference type="NCBI Taxonomy" id="2706887"/>
    <lineage>
        <taxon>Bacteria</taxon>
        <taxon>Pseudomonadati</taxon>
        <taxon>Bacteroidota</taxon>
        <taxon>Bacteroidia</taxon>
        <taxon>Marinilabiliales</taxon>
        <taxon>Prolixibacteraceae</taxon>
        <taxon>Draconibacterium</taxon>
    </lineage>
</organism>
<dbReference type="EMBL" id="CP048409">
    <property type="protein sequence ID" value="QIA07858.1"/>
    <property type="molecule type" value="Genomic_DNA"/>
</dbReference>
<dbReference type="KEGG" id="drc:G0Q07_09030"/>
<name>A0A6C0RB42_9BACT</name>
<dbReference type="PANTHER" id="PTHR42919:SF8">
    <property type="entry name" value="N-ALPHA-ACETYLTRANSFERASE 50"/>
    <property type="match status" value="1"/>
</dbReference>
<protein>
    <submittedName>
        <fullName evidence="4">GNAT family N-acetyltransferase</fullName>
    </submittedName>
</protein>
<dbReference type="PANTHER" id="PTHR42919">
    <property type="entry name" value="N-ALPHA-ACETYLTRANSFERASE"/>
    <property type="match status" value="1"/>
</dbReference>
<dbReference type="CDD" id="cd04301">
    <property type="entry name" value="NAT_SF"/>
    <property type="match status" value="1"/>
</dbReference>
<accession>A0A6C0RB42</accession>
<dbReference type="Gene3D" id="3.40.630.30">
    <property type="match status" value="1"/>
</dbReference>
<evidence type="ECO:0000259" key="3">
    <source>
        <dbReference type="PROSITE" id="PS51186"/>
    </source>
</evidence>
<dbReference type="Pfam" id="PF13508">
    <property type="entry name" value="Acetyltransf_7"/>
    <property type="match status" value="1"/>
</dbReference>
<proteinExistence type="predicted"/>
<evidence type="ECO:0000256" key="2">
    <source>
        <dbReference type="ARBA" id="ARBA00023315"/>
    </source>
</evidence>
<keyword evidence="2" id="KW-0012">Acyltransferase</keyword>
<keyword evidence="5" id="KW-1185">Reference proteome</keyword>
<dbReference type="Proteomes" id="UP000474630">
    <property type="component" value="Chromosome"/>
</dbReference>
<keyword evidence="1 4" id="KW-0808">Transferase</keyword>
<dbReference type="SUPFAM" id="SSF55729">
    <property type="entry name" value="Acyl-CoA N-acyltransferases (Nat)"/>
    <property type="match status" value="1"/>
</dbReference>
<dbReference type="GO" id="GO:0016747">
    <property type="term" value="F:acyltransferase activity, transferring groups other than amino-acyl groups"/>
    <property type="evidence" value="ECO:0007669"/>
    <property type="project" value="InterPro"/>
</dbReference>